<dbReference type="Pfam" id="PF00239">
    <property type="entry name" value="Resolvase"/>
    <property type="match status" value="1"/>
</dbReference>
<dbReference type="InterPro" id="IPR009057">
    <property type="entry name" value="Homeodomain-like_sf"/>
</dbReference>
<name>A0ABT5SJV7_9MICO</name>
<reference evidence="6 7" key="1">
    <citation type="submission" date="2023-02" db="EMBL/GenBank/DDBJ databases">
        <title>Study of novel species of the Microbacterium genus.</title>
        <authorList>
            <person name="Arroyo-Herrera I."/>
            <person name="Roman-Ponce B."/>
            <person name="Vasquez-Murrieta M.S."/>
        </authorList>
    </citation>
    <scope>NUCLEOTIDE SEQUENCE [LARGE SCALE GENOMIC DNA]</scope>
    <source>
        <strain evidence="6 7">NE1TT3</strain>
    </source>
</reference>
<accession>A0ABT5SJV7</accession>
<evidence type="ECO:0000259" key="5">
    <source>
        <dbReference type="PROSITE" id="PS51736"/>
    </source>
</evidence>
<dbReference type="SUPFAM" id="SSF53041">
    <property type="entry name" value="Resolvase-like"/>
    <property type="match status" value="1"/>
</dbReference>
<comment type="caution">
    <text evidence="6">The sequence shown here is derived from an EMBL/GenBank/DDBJ whole genome shotgun (WGS) entry which is preliminary data.</text>
</comment>
<dbReference type="PROSITE" id="PS51736">
    <property type="entry name" value="RECOMBINASES_3"/>
    <property type="match status" value="1"/>
</dbReference>
<keyword evidence="7" id="KW-1185">Reference proteome</keyword>
<dbReference type="SMART" id="SM00857">
    <property type="entry name" value="Resolvase"/>
    <property type="match status" value="1"/>
</dbReference>
<dbReference type="Gene3D" id="3.40.50.1390">
    <property type="entry name" value="Resolvase, N-terminal catalytic domain"/>
    <property type="match status" value="1"/>
</dbReference>
<gene>
    <name evidence="6" type="ORF">PUW80_12250</name>
</gene>
<organism evidence="6 7">
    <name type="scientific">Microbacterium thalli</name>
    <dbReference type="NCBI Taxonomy" id="3027921"/>
    <lineage>
        <taxon>Bacteria</taxon>
        <taxon>Bacillati</taxon>
        <taxon>Actinomycetota</taxon>
        <taxon>Actinomycetes</taxon>
        <taxon>Micrococcales</taxon>
        <taxon>Microbacteriaceae</taxon>
        <taxon>Microbacterium</taxon>
    </lineage>
</organism>
<keyword evidence="2" id="KW-0238">DNA-binding</keyword>
<dbReference type="InterPro" id="IPR050639">
    <property type="entry name" value="SSR_resolvase"/>
</dbReference>
<dbReference type="EMBL" id="JAQZCI010000003">
    <property type="protein sequence ID" value="MDD7963118.1"/>
    <property type="molecule type" value="Genomic_DNA"/>
</dbReference>
<evidence type="ECO:0000313" key="6">
    <source>
        <dbReference type="EMBL" id="MDD7963118.1"/>
    </source>
</evidence>
<comment type="similarity">
    <text evidence="1">Belongs to the site-specific recombinase resolvase family.</text>
</comment>
<evidence type="ECO:0000256" key="2">
    <source>
        <dbReference type="ARBA" id="ARBA00023125"/>
    </source>
</evidence>
<evidence type="ECO:0000256" key="4">
    <source>
        <dbReference type="SAM" id="MobiDB-lite"/>
    </source>
</evidence>
<dbReference type="RefSeq" id="WP_274264801.1">
    <property type="nucleotide sequence ID" value="NZ_JAQZCI010000003.1"/>
</dbReference>
<proteinExistence type="inferred from homology"/>
<dbReference type="InterPro" id="IPR036162">
    <property type="entry name" value="Resolvase-like_N_sf"/>
</dbReference>
<keyword evidence="3" id="KW-0233">DNA recombination</keyword>
<dbReference type="PANTHER" id="PTHR30461:SF2">
    <property type="entry name" value="SERINE RECOMBINASE PINE-RELATED"/>
    <property type="match status" value="1"/>
</dbReference>
<dbReference type="SUPFAM" id="SSF46689">
    <property type="entry name" value="Homeodomain-like"/>
    <property type="match status" value="1"/>
</dbReference>
<sequence length="212" mass="23584">MRDTPRIDPPKPPAETDTRRNLGSTVFGMAHEVGYARVSKREQNPDAQAAELRAAGCERVFVDHGESSRVTDRPQWVACLDYLRPGDTLKVRRLDRLAGSERILIETLQDLDARQVNIVSLTEPMIDTTSPMGRALFGIVAVFAQLRVDTIRDNTQRGLDYARAQGRVGGRPSVMTPERIATARQLRAERHSWESIGRVLGVGASSVRRALQ</sequence>
<dbReference type="CDD" id="cd03768">
    <property type="entry name" value="SR_ResInv"/>
    <property type="match status" value="1"/>
</dbReference>
<evidence type="ECO:0000256" key="3">
    <source>
        <dbReference type="ARBA" id="ARBA00023172"/>
    </source>
</evidence>
<dbReference type="InterPro" id="IPR006119">
    <property type="entry name" value="Resolv_N"/>
</dbReference>
<feature type="domain" description="Resolvase/invertase-type recombinase catalytic" evidence="5">
    <location>
        <begin position="31"/>
        <end position="166"/>
    </location>
</feature>
<dbReference type="PANTHER" id="PTHR30461">
    <property type="entry name" value="DNA-INVERTASE FROM LAMBDOID PROPHAGE"/>
    <property type="match status" value="1"/>
</dbReference>
<dbReference type="Proteomes" id="UP001218170">
    <property type="component" value="Unassembled WGS sequence"/>
</dbReference>
<feature type="region of interest" description="Disordered" evidence="4">
    <location>
        <begin position="1"/>
        <end position="20"/>
    </location>
</feature>
<dbReference type="Gene3D" id="1.10.10.60">
    <property type="entry name" value="Homeodomain-like"/>
    <property type="match status" value="1"/>
</dbReference>
<evidence type="ECO:0000256" key="1">
    <source>
        <dbReference type="ARBA" id="ARBA00009913"/>
    </source>
</evidence>
<evidence type="ECO:0000313" key="7">
    <source>
        <dbReference type="Proteomes" id="UP001218170"/>
    </source>
</evidence>
<protein>
    <submittedName>
        <fullName evidence="6">Recombinase family protein</fullName>
    </submittedName>
</protein>